<proteinExistence type="predicted"/>
<dbReference type="SUPFAM" id="SSF54909">
    <property type="entry name" value="Dimeric alpha+beta barrel"/>
    <property type="match status" value="1"/>
</dbReference>
<feature type="domain" description="ABM" evidence="1">
    <location>
        <begin position="2"/>
        <end position="96"/>
    </location>
</feature>
<accession>A0A918XVT6</accession>
<evidence type="ECO:0000313" key="2">
    <source>
        <dbReference type="EMBL" id="GHD57870.1"/>
    </source>
</evidence>
<dbReference type="PANTHER" id="PTHR34474">
    <property type="entry name" value="SIGNAL TRANSDUCTION PROTEIN TRAP"/>
    <property type="match status" value="1"/>
</dbReference>
<dbReference type="InterPro" id="IPR011008">
    <property type="entry name" value="Dimeric_a/b-barrel"/>
</dbReference>
<protein>
    <submittedName>
        <fullName evidence="2">Antibiotic biosynthesis monooxygenase</fullName>
    </submittedName>
</protein>
<keyword evidence="2" id="KW-0560">Oxidoreductase</keyword>
<dbReference type="PANTHER" id="PTHR34474:SF2">
    <property type="entry name" value="SIGNAL TRANSDUCTION PROTEIN TRAP"/>
    <property type="match status" value="1"/>
</dbReference>
<sequence length="102" mass="11737">MFIAMNRFRVAQGREAEFETVWRERDTQLDTVPGFQAFHLLRGPAAEDHTLYSSHTVWESRAAFEDWTRSEAFRAAHRNAGSHKGLYLGHPQFEGFEAVLAL</sequence>
<reference evidence="2" key="1">
    <citation type="journal article" date="2014" name="Int. J. Syst. Evol. Microbiol.">
        <title>Complete genome sequence of Corynebacterium casei LMG S-19264T (=DSM 44701T), isolated from a smear-ripened cheese.</title>
        <authorList>
            <consortium name="US DOE Joint Genome Institute (JGI-PGF)"/>
            <person name="Walter F."/>
            <person name="Albersmeier A."/>
            <person name="Kalinowski J."/>
            <person name="Ruckert C."/>
        </authorList>
    </citation>
    <scope>NUCLEOTIDE SEQUENCE</scope>
    <source>
        <strain evidence="2">KCTC 42651</strain>
    </source>
</reference>
<dbReference type="Gene3D" id="3.30.70.100">
    <property type="match status" value="1"/>
</dbReference>
<comment type="caution">
    <text evidence="2">The sequence shown here is derived from an EMBL/GenBank/DDBJ whole genome shotgun (WGS) entry which is preliminary data.</text>
</comment>
<name>A0A918XVT6_9PROT</name>
<dbReference type="Pfam" id="PF03992">
    <property type="entry name" value="ABM"/>
    <property type="match status" value="1"/>
</dbReference>
<keyword evidence="3" id="KW-1185">Reference proteome</keyword>
<dbReference type="InterPro" id="IPR050404">
    <property type="entry name" value="Heme-degrading_MO"/>
</dbReference>
<evidence type="ECO:0000313" key="3">
    <source>
        <dbReference type="Proteomes" id="UP000630353"/>
    </source>
</evidence>
<dbReference type="AlphaFoldDB" id="A0A918XVT6"/>
<dbReference type="PROSITE" id="PS51725">
    <property type="entry name" value="ABM"/>
    <property type="match status" value="1"/>
</dbReference>
<keyword evidence="2" id="KW-0503">Monooxygenase</keyword>
<dbReference type="Proteomes" id="UP000630353">
    <property type="component" value="Unassembled WGS sequence"/>
</dbReference>
<evidence type="ECO:0000259" key="1">
    <source>
        <dbReference type="PROSITE" id="PS51725"/>
    </source>
</evidence>
<reference evidence="2" key="2">
    <citation type="submission" date="2020-09" db="EMBL/GenBank/DDBJ databases">
        <authorList>
            <person name="Sun Q."/>
            <person name="Kim S."/>
        </authorList>
    </citation>
    <scope>NUCLEOTIDE SEQUENCE</scope>
    <source>
        <strain evidence="2">KCTC 42651</strain>
    </source>
</reference>
<dbReference type="InterPro" id="IPR007138">
    <property type="entry name" value="ABM_dom"/>
</dbReference>
<dbReference type="GO" id="GO:0004497">
    <property type="term" value="F:monooxygenase activity"/>
    <property type="evidence" value="ECO:0007669"/>
    <property type="project" value="UniProtKB-KW"/>
</dbReference>
<gene>
    <name evidence="2" type="ORF">GCM10017083_39880</name>
</gene>
<dbReference type="EMBL" id="BMZS01000010">
    <property type="protein sequence ID" value="GHD57870.1"/>
    <property type="molecule type" value="Genomic_DNA"/>
</dbReference>
<dbReference type="RefSeq" id="WP_189992922.1">
    <property type="nucleotide sequence ID" value="NZ_BMZS01000010.1"/>
</dbReference>
<organism evidence="2 3">
    <name type="scientific">Thalassobaculum fulvum</name>
    <dbReference type="NCBI Taxonomy" id="1633335"/>
    <lineage>
        <taxon>Bacteria</taxon>
        <taxon>Pseudomonadati</taxon>
        <taxon>Pseudomonadota</taxon>
        <taxon>Alphaproteobacteria</taxon>
        <taxon>Rhodospirillales</taxon>
        <taxon>Thalassobaculaceae</taxon>
        <taxon>Thalassobaculum</taxon>
    </lineage>
</organism>